<feature type="domain" description="Saccharopine dehydrogenase NADP binding" evidence="2">
    <location>
        <begin position="3"/>
        <end position="119"/>
    </location>
</feature>
<organism evidence="3 4">
    <name type="scientific">Diatrype stigma</name>
    <dbReference type="NCBI Taxonomy" id="117547"/>
    <lineage>
        <taxon>Eukaryota</taxon>
        <taxon>Fungi</taxon>
        <taxon>Dikarya</taxon>
        <taxon>Ascomycota</taxon>
        <taxon>Pezizomycotina</taxon>
        <taxon>Sordariomycetes</taxon>
        <taxon>Xylariomycetidae</taxon>
        <taxon>Xylariales</taxon>
        <taxon>Diatrypaceae</taxon>
        <taxon>Diatrype</taxon>
    </lineage>
</organism>
<dbReference type="InterPro" id="IPR051276">
    <property type="entry name" value="Saccharopine_DH-like_oxidrdct"/>
</dbReference>
<proteinExistence type="inferred from homology"/>
<reference evidence="3 4" key="1">
    <citation type="submission" date="2024-02" db="EMBL/GenBank/DDBJ databases">
        <title>De novo assembly and annotation of 12 fungi associated with fruit tree decline syndrome in Ontario, Canada.</title>
        <authorList>
            <person name="Sulman M."/>
            <person name="Ellouze W."/>
            <person name="Ilyukhin E."/>
        </authorList>
    </citation>
    <scope>NUCLEOTIDE SEQUENCE [LARGE SCALE GENOMIC DNA]</scope>
    <source>
        <strain evidence="3 4">M11/M66-122</strain>
    </source>
</reference>
<dbReference type="Proteomes" id="UP001320420">
    <property type="component" value="Unassembled WGS sequence"/>
</dbReference>
<protein>
    <recommendedName>
        <fullName evidence="2">Saccharopine dehydrogenase NADP binding domain-containing protein</fullName>
    </recommendedName>
</protein>
<gene>
    <name evidence="3" type="ORF">SLS62_007254</name>
</gene>
<comment type="caution">
    <text evidence="3">The sequence shown here is derived from an EMBL/GenBank/DDBJ whole genome shotgun (WGS) entry which is preliminary data.</text>
</comment>
<accession>A0AAN9UM64</accession>
<evidence type="ECO:0000313" key="3">
    <source>
        <dbReference type="EMBL" id="KAK7750855.1"/>
    </source>
</evidence>
<name>A0AAN9UM64_9PEZI</name>
<keyword evidence="4" id="KW-1185">Reference proteome</keyword>
<dbReference type="GO" id="GO:0005811">
    <property type="term" value="C:lipid droplet"/>
    <property type="evidence" value="ECO:0007669"/>
    <property type="project" value="TreeGrafter"/>
</dbReference>
<dbReference type="GO" id="GO:0005739">
    <property type="term" value="C:mitochondrion"/>
    <property type="evidence" value="ECO:0007669"/>
    <property type="project" value="TreeGrafter"/>
</dbReference>
<dbReference type="SUPFAM" id="SSF51735">
    <property type="entry name" value="NAD(P)-binding Rossmann-fold domains"/>
    <property type="match status" value="1"/>
</dbReference>
<evidence type="ECO:0000313" key="4">
    <source>
        <dbReference type="Proteomes" id="UP001320420"/>
    </source>
</evidence>
<comment type="similarity">
    <text evidence="1">Belongs to the saccharopine dehydrogenase family.</text>
</comment>
<dbReference type="GO" id="GO:0009247">
    <property type="term" value="P:glycolipid biosynthetic process"/>
    <property type="evidence" value="ECO:0007669"/>
    <property type="project" value="TreeGrafter"/>
</dbReference>
<dbReference type="AlphaFoldDB" id="A0AAN9UM64"/>
<dbReference type="Pfam" id="PF03435">
    <property type="entry name" value="Sacchrp_dh_NADP"/>
    <property type="match status" value="1"/>
</dbReference>
<dbReference type="GO" id="GO:0005886">
    <property type="term" value="C:plasma membrane"/>
    <property type="evidence" value="ECO:0007669"/>
    <property type="project" value="TreeGrafter"/>
</dbReference>
<sequence>MTAEHVAAKLPADLKWAVAGRSADKLKEVVSKCKALNTDRIQPEIEVVNVNDEDLLALARKTFFLINVVGPFSVYGEHAVKACAEAGTHYIDCTGEVPWTLKMIKKYNDAARASGAIIIPQSGLESGPSDLLTWSMAQLIKTKLSAQVGDVLVSVHEMSSMPSGGTLTSLLGIPDHHSLKDIKEANRPYALSPIENPHALARPSVWSRLSGLHRVGPLGLLTTSLTGQWNAAVVYRTWGLLQEECSLQEQAYGPNFTYQEYDHAKGYLSGIAAHYAVSIGKALIPVRPIRSLIRKLSYQPGQGPDTEKAKKEYIELRGVATPDPKTENGQQAFGKAYFHGSMYYMTATLLSQAALTVLEEDIQLQGGLYTPACLGQGYVDRLGKAGFHVESSLIGG</sequence>
<dbReference type="InterPro" id="IPR036291">
    <property type="entry name" value="NAD(P)-bd_dom_sf"/>
</dbReference>
<dbReference type="PANTHER" id="PTHR12286:SF5">
    <property type="entry name" value="SACCHAROPINE DEHYDROGENASE-LIKE OXIDOREDUCTASE"/>
    <property type="match status" value="1"/>
</dbReference>
<evidence type="ECO:0000259" key="2">
    <source>
        <dbReference type="Pfam" id="PF03435"/>
    </source>
</evidence>
<dbReference type="Gene3D" id="3.40.50.720">
    <property type="entry name" value="NAD(P)-binding Rossmann-like Domain"/>
    <property type="match status" value="1"/>
</dbReference>
<dbReference type="EMBL" id="JAKJXP020000058">
    <property type="protein sequence ID" value="KAK7750855.1"/>
    <property type="molecule type" value="Genomic_DNA"/>
</dbReference>
<evidence type="ECO:0000256" key="1">
    <source>
        <dbReference type="ARBA" id="ARBA00038048"/>
    </source>
</evidence>
<dbReference type="InterPro" id="IPR005097">
    <property type="entry name" value="Sacchrp_dh_NADP-bd"/>
</dbReference>
<dbReference type="PANTHER" id="PTHR12286">
    <property type="entry name" value="SACCHAROPINE DEHYDROGENASE-LIKE OXIDOREDUCTASE"/>
    <property type="match status" value="1"/>
</dbReference>